<organism evidence="1">
    <name type="scientific">viral metagenome</name>
    <dbReference type="NCBI Taxonomy" id="1070528"/>
    <lineage>
        <taxon>unclassified sequences</taxon>
        <taxon>metagenomes</taxon>
        <taxon>organismal metagenomes</taxon>
    </lineage>
</organism>
<dbReference type="AlphaFoldDB" id="A0A6M3KX29"/>
<dbReference type="GO" id="GO:0005886">
    <property type="term" value="C:plasma membrane"/>
    <property type="evidence" value="ECO:0007669"/>
    <property type="project" value="TreeGrafter"/>
</dbReference>
<proteinExistence type="predicted"/>
<keyword evidence="1" id="KW-0808">Transferase</keyword>
<dbReference type="EMBL" id="MT142654">
    <property type="protein sequence ID" value="QJA86707.1"/>
    <property type="molecule type" value="Genomic_DNA"/>
</dbReference>
<dbReference type="GO" id="GO:0016740">
    <property type="term" value="F:transferase activity"/>
    <property type="evidence" value="ECO:0007669"/>
    <property type="project" value="UniProtKB-KW"/>
</dbReference>
<accession>A0A6M3KX29</accession>
<sequence>MKVFLGGTCNESTWRDELIPLLKIAYFNPVVEDWTEDCVEKENDEKYNKCNSLLFVITSAMTGVYSIAEMVESCFLENKTVVYNIIPDGFDEGQMRSLKAVEKILKRNGALGFTGNDIKRLANILNN</sequence>
<name>A0A6M3KX29_9ZZZZ</name>
<gene>
    <name evidence="1" type="ORF">MM415B03132_0013</name>
</gene>
<dbReference type="PANTHER" id="PTHR36300">
    <property type="entry name" value="RAW, ISOFORM A"/>
    <property type="match status" value="1"/>
</dbReference>
<reference evidence="1" key="1">
    <citation type="submission" date="2020-03" db="EMBL/GenBank/DDBJ databases">
        <title>The deep terrestrial virosphere.</title>
        <authorList>
            <person name="Holmfeldt K."/>
            <person name="Nilsson E."/>
            <person name="Simone D."/>
            <person name="Lopez-Fernandez M."/>
            <person name="Wu X."/>
            <person name="de Brujin I."/>
            <person name="Lundin D."/>
            <person name="Andersson A."/>
            <person name="Bertilsson S."/>
            <person name="Dopson M."/>
        </authorList>
    </citation>
    <scope>NUCLEOTIDE SEQUENCE</scope>
    <source>
        <strain evidence="1">MM415B03132</strain>
    </source>
</reference>
<evidence type="ECO:0000313" key="1">
    <source>
        <dbReference type="EMBL" id="QJA86707.1"/>
    </source>
</evidence>
<dbReference type="InterPro" id="IPR039470">
    <property type="entry name" value="Nuc_deoxyri_tr2"/>
</dbReference>
<dbReference type="PANTHER" id="PTHR36300:SF1">
    <property type="entry name" value="RAW, ISOFORM A"/>
    <property type="match status" value="1"/>
</dbReference>
<dbReference type="Gene3D" id="3.40.50.450">
    <property type="match status" value="1"/>
</dbReference>
<protein>
    <submittedName>
        <fullName evidence="1">Putative nucleoside deoxyribosyltransferase</fullName>
    </submittedName>
</protein>
<dbReference type="Pfam" id="PF15891">
    <property type="entry name" value="Nuc_deoxyri_tr2"/>
    <property type="match status" value="1"/>
</dbReference>